<feature type="transmembrane region" description="Helical" evidence="7">
    <location>
        <begin position="374"/>
        <end position="393"/>
    </location>
</feature>
<feature type="transmembrane region" description="Helical" evidence="7">
    <location>
        <begin position="45"/>
        <end position="66"/>
    </location>
</feature>
<dbReference type="Proteomes" id="UP000716004">
    <property type="component" value="Unassembled WGS sequence"/>
</dbReference>
<dbReference type="Pfam" id="PF07690">
    <property type="entry name" value="MFS_1"/>
    <property type="match status" value="1"/>
</dbReference>
<evidence type="ECO:0000256" key="2">
    <source>
        <dbReference type="ARBA" id="ARBA00022448"/>
    </source>
</evidence>
<dbReference type="SUPFAM" id="SSF103473">
    <property type="entry name" value="MFS general substrate transporter"/>
    <property type="match status" value="1"/>
</dbReference>
<dbReference type="EMBL" id="JAHEAC010000025">
    <property type="protein sequence ID" value="MBX8643880.1"/>
    <property type="molecule type" value="Genomic_DNA"/>
</dbReference>
<keyword evidence="3" id="KW-1003">Cell membrane</keyword>
<keyword evidence="6 7" id="KW-0472">Membrane</keyword>
<dbReference type="CDD" id="cd17321">
    <property type="entry name" value="MFS_MMR_MDR_like"/>
    <property type="match status" value="1"/>
</dbReference>
<dbReference type="PROSITE" id="PS50850">
    <property type="entry name" value="MFS"/>
    <property type="match status" value="1"/>
</dbReference>
<reference evidence="10" key="1">
    <citation type="submission" date="2021-05" db="EMBL/GenBank/DDBJ databases">
        <title>Genomic insights into ecological role and evolution of a novel Thermoplasmata order Candidatus Sysuiplasmatales.</title>
        <authorList>
            <person name="Yuan Y."/>
        </authorList>
    </citation>
    <scope>NUCLEOTIDE SEQUENCE</scope>
    <source>
        <strain evidence="10">TUT19-bin139</strain>
        <strain evidence="9">YP2-bin.285</strain>
    </source>
</reference>
<gene>
    <name evidence="9" type="ORF">J9259_06425</name>
    <name evidence="10" type="ORF">KIY12_04055</name>
</gene>
<feature type="transmembrane region" description="Helical" evidence="7">
    <location>
        <begin position="318"/>
        <end position="337"/>
    </location>
</feature>
<feature type="transmembrane region" description="Helical" evidence="7">
    <location>
        <begin position="238"/>
        <end position="257"/>
    </location>
</feature>
<feature type="transmembrane region" description="Helical" evidence="7">
    <location>
        <begin position="349"/>
        <end position="368"/>
    </location>
</feature>
<keyword evidence="2" id="KW-0813">Transport</keyword>
<feature type="transmembrane region" description="Helical" evidence="7">
    <location>
        <begin position="142"/>
        <end position="164"/>
    </location>
</feature>
<evidence type="ECO:0000256" key="5">
    <source>
        <dbReference type="ARBA" id="ARBA00022989"/>
    </source>
</evidence>
<feature type="transmembrane region" description="Helical" evidence="7">
    <location>
        <begin position="108"/>
        <end position="130"/>
    </location>
</feature>
<feature type="transmembrane region" description="Helical" evidence="7">
    <location>
        <begin position="12"/>
        <end position="33"/>
    </location>
</feature>
<proteinExistence type="predicted"/>
<dbReference type="PANTHER" id="PTHR42718:SF46">
    <property type="entry name" value="BLR6921 PROTEIN"/>
    <property type="match status" value="1"/>
</dbReference>
<feature type="transmembrane region" description="Helical" evidence="7">
    <location>
        <begin position="78"/>
        <end position="96"/>
    </location>
</feature>
<feature type="transmembrane region" description="Helical" evidence="7">
    <location>
        <begin position="524"/>
        <end position="542"/>
    </location>
</feature>
<dbReference type="EMBL" id="JAGVSJ010000015">
    <property type="protein sequence ID" value="MBX8632134.1"/>
    <property type="molecule type" value="Genomic_DNA"/>
</dbReference>
<feature type="transmembrane region" description="Helical" evidence="7">
    <location>
        <begin position="209"/>
        <end position="226"/>
    </location>
</feature>
<organism evidence="10 11">
    <name type="scientific">Candidatus Sysuiplasma superficiale</name>
    <dbReference type="NCBI Taxonomy" id="2823368"/>
    <lineage>
        <taxon>Archaea</taxon>
        <taxon>Methanobacteriati</taxon>
        <taxon>Thermoplasmatota</taxon>
        <taxon>Thermoplasmata</taxon>
        <taxon>Candidatus Sysuiplasmatales</taxon>
        <taxon>Candidatus Sysuiplasmataceae</taxon>
        <taxon>Candidatus Sysuiplasma</taxon>
    </lineage>
</organism>
<evidence type="ECO:0000256" key="6">
    <source>
        <dbReference type="ARBA" id="ARBA00023136"/>
    </source>
</evidence>
<feature type="transmembrane region" description="Helical" evidence="7">
    <location>
        <begin position="458"/>
        <end position="479"/>
    </location>
</feature>
<evidence type="ECO:0000256" key="4">
    <source>
        <dbReference type="ARBA" id="ARBA00022692"/>
    </source>
</evidence>
<evidence type="ECO:0000313" key="10">
    <source>
        <dbReference type="EMBL" id="MBX8643880.1"/>
    </source>
</evidence>
<name>A0A8J7YN92_9ARCH</name>
<evidence type="ECO:0000256" key="1">
    <source>
        <dbReference type="ARBA" id="ARBA00004651"/>
    </source>
</evidence>
<dbReference type="Gene3D" id="1.20.1250.20">
    <property type="entry name" value="MFS general substrate transporter like domains"/>
    <property type="match status" value="1"/>
</dbReference>
<dbReference type="Proteomes" id="UP000750197">
    <property type="component" value="Unassembled WGS sequence"/>
</dbReference>
<dbReference type="InterPro" id="IPR011701">
    <property type="entry name" value="MFS"/>
</dbReference>
<dbReference type="InterPro" id="IPR020846">
    <property type="entry name" value="MFS_dom"/>
</dbReference>
<protein>
    <submittedName>
        <fullName evidence="10">MFS transporter</fullName>
    </submittedName>
</protein>
<comment type="caution">
    <text evidence="10">The sequence shown here is derived from an EMBL/GenBank/DDBJ whole genome shotgun (WGS) entry which is preliminary data.</text>
</comment>
<evidence type="ECO:0000259" key="8">
    <source>
        <dbReference type="PROSITE" id="PS50850"/>
    </source>
</evidence>
<dbReference type="AlphaFoldDB" id="A0A8J7YN92"/>
<dbReference type="GO" id="GO:0022857">
    <property type="term" value="F:transmembrane transporter activity"/>
    <property type="evidence" value="ECO:0007669"/>
    <property type="project" value="InterPro"/>
</dbReference>
<comment type="subcellular location">
    <subcellularLocation>
        <location evidence="1">Cell membrane</location>
        <topology evidence="1">Multi-pass membrane protein</topology>
    </subcellularLocation>
</comment>
<keyword evidence="4 7" id="KW-0812">Transmembrane</keyword>
<feature type="transmembrane region" description="Helical" evidence="7">
    <location>
        <begin position="170"/>
        <end position="188"/>
    </location>
</feature>
<dbReference type="InterPro" id="IPR036259">
    <property type="entry name" value="MFS_trans_sf"/>
</dbReference>
<dbReference type="PANTHER" id="PTHR42718">
    <property type="entry name" value="MAJOR FACILITATOR SUPERFAMILY MULTIDRUG TRANSPORTER MFSC"/>
    <property type="match status" value="1"/>
</dbReference>
<sequence length="607" mass="65496">MTEYKWVALSNTTLGVMMAMVNSTIILISLPAIFKGIDIQPLTSFQYLLWILFGYNIVTATLLVTFGRLSDIFGRVKLYNLGFAVFTAGSLALYLTPGTGDAAADYIILFRIVQGIGGAFLFSNSAAILTDAFPHNERGKALGVNQIAALAGSLIGLILGGVLASINWRYVFLVSVPFGLFGTAWSYYKLHELSTPERKSRIDIIGNTTFASGLTLLLIGVTYGLMPYGRQTMGWSSPWVIASIVSGIALLILFPFVELRVQQPMFDLRLFKRRIFTAANFAGMLAAIARGGMMIMLIIMLQGIWLPLHGYSYSSTPFWAGIYMLPMMVGFIIMGPLSGWLSDRHGARVLSTAGMGIATLSFILFLFLPYNFNYWEFAALLLMQGFGMGMFAAPNTASIMNSVPPDKRGAASGMRATLQNSGQTVSLALFFIIIIDALSSSLPGALSGALTSAGAPPQLTSIVASLPPTGELFSAFLGYNPVKTLLLSYPALASSLPTATYALLTGKHWFPSVIASPFISALREAFLVSAALSAVAGVVSLLRGRVYIYDLEKTVQAQDAAAEGQHKHVTVLYRQLSVSGEKRLKTTDRTEELTEISGARVQKGGSR</sequence>
<dbReference type="GO" id="GO:0005886">
    <property type="term" value="C:plasma membrane"/>
    <property type="evidence" value="ECO:0007669"/>
    <property type="project" value="UniProtKB-SubCell"/>
</dbReference>
<evidence type="ECO:0000313" key="11">
    <source>
        <dbReference type="Proteomes" id="UP000750197"/>
    </source>
</evidence>
<keyword evidence="5 7" id="KW-1133">Transmembrane helix</keyword>
<feature type="transmembrane region" description="Helical" evidence="7">
    <location>
        <begin position="424"/>
        <end position="446"/>
    </location>
</feature>
<dbReference type="Gene3D" id="1.20.1720.10">
    <property type="entry name" value="Multidrug resistance protein D"/>
    <property type="match status" value="1"/>
</dbReference>
<evidence type="ECO:0000256" key="3">
    <source>
        <dbReference type="ARBA" id="ARBA00022475"/>
    </source>
</evidence>
<feature type="transmembrane region" description="Helical" evidence="7">
    <location>
        <begin position="486"/>
        <end position="504"/>
    </location>
</feature>
<evidence type="ECO:0000256" key="7">
    <source>
        <dbReference type="SAM" id="Phobius"/>
    </source>
</evidence>
<evidence type="ECO:0000313" key="9">
    <source>
        <dbReference type="EMBL" id="MBX8632134.1"/>
    </source>
</evidence>
<accession>A0A8J7YN92</accession>
<feature type="transmembrane region" description="Helical" evidence="7">
    <location>
        <begin position="278"/>
        <end position="306"/>
    </location>
</feature>
<feature type="domain" description="Major facilitator superfamily (MFS) profile" evidence="8">
    <location>
        <begin position="8"/>
        <end position="482"/>
    </location>
</feature>